<dbReference type="SUPFAM" id="SSF46689">
    <property type="entry name" value="Homeodomain-like"/>
    <property type="match status" value="1"/>
</dbReference>
<dbReference type="InterPro" id="IPR001647">
    <property type="entry name" value="HTH_TetR"/>
</dbReference>
<evidence type="ECO:0000313" key="6">
    <source>
        <dbReference type="EMBL" id="TDC50804.1"/>
    </source>
</evidence>
<keyword evidence="2 4" id="KW-0238">DNA-binding</keyword>
<proteinExistence type="predicted"/>
<dbReference type="InterPro" id="IPR023772">
    <property type="entry name" value="DNA-bd_HTH_TetR-type_CS"/>
</dbReference>
<sequence>MSPTRGELREDAVLRATLELLAEIGYGSVTMDAVAARARASKATIYRRWAGKADLVIAAIERHTSGDGDSSAPPDTGALRADLLALLTAMRDRLAGESAALVLGLLTAMRDDPALATAVRARLIGVKRDAFAPALRRAADRGDIAAVPDHDLIAEVASALLFSRLFVTGEPLDDAFLDRLADAVILPLVHGATP</sequence>
<dbReference type="PROSITE" id="PS01081">
    <property type="entry name" value="HTH_TETR_1"/>
    <property type="match status" value="1"/>
</dbReference>
<dbReference type="PRINTS" id="PR00455">
    <property type="entry name" value="HTHTETR"/>
</dbReference>
<evidence type="ECO:0000256" key="2">
    <source>
        <dbReference type="ARBA" id="ARBA00023125"/>
    </source>
</evidence>
<dbReference type="InterPro" id="IPR011075">
    <property type="entry name" value="TetR_C"/>
</dbReference>
<feature type="DNA-binding region" description="H-T-H motif" evidence="4">
    <location>
        <begin position="30"/>
        <end position="49"/>
    </location>
</feature>
<dbReference type="GO" id="GO:0003700">
    <property type="term" value="F:DNA-binding transcription factor activity"/>
    <property type="evidence" value="ECO:0007669"/>
    <property type="project" value="TreeGrafter"/>
</dbReference>
<dbReference type="Proteomes" id="UP000295621">
    <property type="component" value="Unassembled WGS sequence"/>
</dbReference>
<gene>
    <name evidence="6" type="ORF">E1212_13710</name>
</gene>
<dbReference type="PROSITE" id="PS50977">
    <property type="entry name" value="HTH_TETR_2"/>
    <property type="match status" value="1"/>
</dbReference>
<dbReference type="PANTHER" id="PTHR30055">
    <property type="entry name" value="HTH-TYPE TRANSCRIPTIONAL REGULATOR RUTR"/>
    <property type="match status" value="1"/>
</dbReference>
<dbReference type="OrthoDB" id="9796019at2"/>
<dbReference type="PANTHER" id="PTHR30055:SF149">
    <property type="entry name" value="TETR-FAMILY TRANSCRIPTIONAL REGULATOR"/>
    <property type="match status" value="1"/>
</dbReference>
<evidence type="ECO:0000259" key="5">
    <source>
        <dbReference type="PROSITE" id="PS50977"/>
    </source>
</evidence>
<dbReference type="InterPro" id="IPR050109">
    <property type="entry name" value="HTH-type_TetR-like_transc_reg"/>
</dbReference>
<dbReference type="InterPro" id="IPR009057">
    <property type="entry name" value="Homeodomain-like_sf"/>
</dbReference>
<dbReference type="InterPro" id="IPR036271">
    <property type="entry name" value="Tet_transcr_reg_TetR-rel_C_sf"/>
</dbReference>
<dbReference type="EMBL" id="SMKL01000027">
    <property type="protein sequence ID" value="TDC50804.1"/>
    <property type="molecule type" value="Genomic_DNA"/>
</dbReference>
<dbReference type="RefSeq" id="WP_131983325.1">
    <property type="nucleotide sequence ID" value="NZ_SMKL01000027.1"/>
</dbReference>
<reference evidence="6 7" key="1">
    <citation type="submission" date="2019-02" db="EMBL/GenBank/DDBJ databases">
        <title>Draft genome sequences of novel Actinobacteria.</title>
        <authorList>
            <person name="Sahin N."/>
            <person name="Ay H."/>
            <person name="Saygin H."/>
        </authorList>
    </citation>
    <scope>NUCLEOTIDE SEQUENCE [LARGE SCALE GENOMIC DNA]</scope>
    <source>
        <strain evidence="6 7">KC603</strain>
    </source>
</reference>
<evidence type="ECO:0000256" key="1">
    <source>
        <dbReference type="ARBA" id="ARBA00023015"/>
    </source>
</evidence>
<organism evidence="6 7">
    <name type="scientific">Jiangella ureilytica</name>
    <dbReference type="NCBI Taxonomy" id="2530374"/>
    <lineage>
        <taxon>Bacteria</taxon>
        <taxon>Bacillati</taxon>
        <taxon>Actinomycetota</taxon>
        <taxon>Actinomycetes</taxon>
        <taxon>Jiangellales</taxon>
        <taxon>Jiangellaceae</taxon>
        <taxon>Jiangella</taxon>
    </lineage>
</organism>
<protein>
    <submittedName>
        <fullName evidence="6">TetR/AcrR family transcriptional regulator</fullName>
    </submittedName>
</protein>
<name>A0A4R4RMY4_9ACTN</name>
<keyword evidence="7" id="KW-1185">Reference proteome</keyword>
<evidence type="ECO:0000313" key="7">
    <source>
        <dbReference type="Proteomes" id="UP000295621"/>
    </source>
</evidence>
<keyword evidence="1" id="KW-0805">Transcription regulation</keyword>
<comment type="caution">
    <text evidence="6">The sequence shown here is derived from an EMBL/GenBank/DDBJ whole genome shotgun (WGS) entry which is preliminary data.</text>
</comment>
<accession>A0A4R4RMY4</accession>
<dbReference type="SUPFAM" id="SSF48498">
    <property type="entry name" value="Tetracyclin repressor-like, C-terminal domain"/>
    <property type="match status" value="1"/>
</dbReference>
<keyword evidence="3" id="KW-0804">Transcription</keyword>
<dbReference type="Gene3D" id="1.10.10.60">
    <property type="entry name" value="Homeodomain-like"/>
    <property type="match status" value="1"/>
</dbReference>
<evidence type="ECO:0000256" key="3">
    <source>
        <dbReference type="ARBA" id="ARBA00023163"/>
    </source>
</evidence>
<dbReference type="GO" id="GO:0000976">
    <property type="term" value="F:transcription cis-regulatory region binding"/>
    <property type="evidence" value="ECO:0007669"/>
    <property type="project" value="TreeGrafter"/>
</dbReference>
<feature type="domain" description="HTH tetR-type" evidence="5">
    <location>
        <begin position="7"/>
        <end position="67"/>
    </location>
</feature>
<dbReference type="AlphaFoldDB" id="A0A4R4RMY4"/>
<dbReference type="Pfam" id="PF16859">
    <property type="entry name" value="TetR_C_11"/>
    <property type="match status" value="1"/>
</dbReference>
<dbReference type="Pfam" id="PF00440">
    <property type="entry name" value="TetR_N"/>
    <property type="match status" value="1"/>
</dbReference>
<evidence type="ECO:0000256" key="4">
    <source>
        <dbReference type="PROSITE-ProRule" id="PRU00335"/>
    </source>
</evidence>
<dbReference type="Gene3D" id="1.10.357.10">
    <property type="entry name" value="Tetracycline Repressor, domain 2"/>
    <property type="match status" value="1"/>
</dbReference>